<sequence>MKSSNVNEEELLRTLEDMGDENVSENFIEEFERIAKKIVGQVSTIGITCDTELGKSLRTNDPRREAVMSSVREQTAIVQEIIRTTLGELRELNKQQSDAGVVGMLSSKGIHTSGQLHEFLASSSALQSAVTESCKLLGCGTADLTARIEELVIAVKIETQRASENEVKLQHAQLQVEQLRYEVEHLGKESPKETARMEPLTGHGGGAFLQSSDLRISDGLCNAVAEEVSIPVLNNTEEAMVFKTESDKDMMDLVQPKEWSSPRQRCEALLDILQKEQTLPPEIQIVEKFNDVFAINDRELTQTDLVVREIDTGDNNEICCILDQSEDSCCVVVGPTSEEPLPKKDWCKLASAFAAGARKGMKIVVVAPPRGDPAYERNRMDMNDAVELAKSVAVLVKRNIISSIPIIESSREPSHGPSARPRIDSSGKMRKEY</sequence>
<keyword evidence="3" id="KW-1185">Reference proteome</keyword>
<dbReference type="EMBL" id="UYSL01020609">
    <property type="protein sequence ID" value="VDL75417.1"/>
    <property type="molecule type" value="Genomic_DNA"/>
</dbReference>
<dbReference type="STRING" id="27835.A0A0N4Y6U1"/>
<evidence type="ECO:0000313" key="3">
    <source>
        <dbReference type="Proteomes" id="UP000271162"/>
    </source>
</evidence>
<evidence type="ECO:0000256" key="1">
    <source>
        <dbReference type="SAM" id="MobiDB-lite"/>
    </source>
</evidence>
<accession>A0A0N4Y6U1</accession>
<evidence type="ECO:0000313" key="2">
    <source>
        <dbReference type="EMBL" id="VDL75417.1"/>
    </source>
</evidence>
<dbReference type="AlphaFoldDB" id="A0A0N4Y6U1"/>
<dbReference type="Proteomes" id="UP000271162">
    <property type="component" value="Unassembled WGS sequence"/>
</dbReference>
<evidence type="ECO:0000313" key="4">
    <source>
        <dbReference type="WBParaSite" id="NBR_0001182701-mRNA-1"/>
    </source>
</evidence>
<name>A0A0N4Y6U1_NIPBR</name>
<reference evidence="4" key="1">
    <citation type="submission" date="2017-02" db="UniProtKB">
        <authorList>
            <consortium name="WormBaseParasite"/>
        </authorList>
    </citation>
    <scope>IDENTIFICATION</scope>
</reference>
<protein>
    <submittedName>
        <fullName evidence="4">S ribonuclease</fullName>
    </submittedName>
</protein>
<feature type="region of interest" description="Disordered" evidence="1">
    <location>
        <begin position="409"/>
        <end position="433"/>
    </location>
</feature>
<reference evidence="2 3" key="2">
    <citation type="submission" date="2018-11" db="EMBL/GenBank/DDBJ databases">
        <authorList>
            <consortium name="Pathogen Informatics"/>
        </authorList>
    </citation>
    <scope>NUCLEOTIDE SEQUENCE [LARGE SCALE GENOMIC DNA]</scope>
</reference>
<proteinExistence type="predicted"/>
<organism evidence="4">
    <name type="scientific">Nippostrongylus brasiliensis</name>
    <name type="common">Rat hookworm</name>
    <dbReference type="NCBI Taxonomy" id="27835"/>
    <lineage>
        <taxon>Eukaryota</taxon>
        <taxon>Metazoa</taxon>
        <taxon>Ecdysozoa</taxon>
        <taxon>Nematoda</taxon>
        <taxon>Chromadorea</taxon>
        <taxon>Rhabditida</taxon>
        <taxon>Rhabditina</taxon>
        <taxon>Rhabditomorpha</taxon>
        <taxon>Strongyloidea</taxon>
        <taxon>Heligmosomidae</taxon>
        <taxon>Nippostrongylus</taxon>
    </lineage>
</organism>
<gene>
    <name evidence="2" type="ORF">NBR_LOCUS11828</name>
</gene>
<dbReference type="WBParaSite" id="NBR_0001182701-mRNA-1">
    <property type="protein sequence ID" value="NBR_0001182701-mRNA-1"/>
    <property type="gene ID" value="NBR_0001182701"/>
</dbReference>
<feature type="compositionally biased region" description="Basic and acidic residues" evidence="1">
    <location>
        <begin position="421"/>
        <end position="433"/>
    </location>
</feature>